<proteinExistence type="predicted"/>
<dbReference type="Proteomes" id="UP000199448">
    <property type="component" value="Unassembled WGS sequence"/>
</dbReference>
<gene>
    <name evidence="1" type="ORF">SAMN04488034_103257</name>
</gene>
<dbReference type="RefSeq" id="WP_093113194.1">
    <property type="nucleotide sequence ID" value="NZ_FNGG01000003.1"/>
</dbReference>
<accession>A0A1H5N391</accession>
<dbReference type="InterPro" id="IPR036513">
    <property type="entry name" value="STAS_dom_sf"/>
</dbReference>
<dbReference type="Pfam" id="PF11964">
    <property type="entry name" value="SpoIIAA-like"/>
    <property type="match status" value="1"/>
</dbReference>
<name>A0A1H5N391_9FLAO</name>
<organism evidence="1 2">
    <name type="scientific">Salinimicrobium catena</name>
    <dbReference type="NCBI Taxonomy" id="390640"/>
    <lineage>
        <taxon>Bacteria</taxon>
        <taxon>Pseudomonadati</taxon>
        <taxon>Bacteroidota</taxon>
        <taxon>Flavobacteriia</taxon>
        <taxon>Flavobacteriales</taxon>
        <taxon>Flavobacteriaceae</taxon>
        <taxon>Salinimicrobium</taxon>
    </lineage>
</organism>
<dbReference type="InterPro" id="IPR038396">
    <property type="entry name" value="SpoIIAA-like_sf"/>
</dbReference>
<dbReference type="OrthoDB" id="9811577at2"/>
<dbReference type="AlphaFoldDB" id="A0A1H5N391"/>
<dbReference type="Gene3D" id="3.40.50.10600">
    <property type="entry name" value="SpoIIaa-like domains"/>
    <property type="match status" value="1"/>
</dbReference>
<dbReference type="STRING" id="390640.SAMN04488034_103257"/>
<protein>
    <submittedName>
        <fullName evidence="1">SpoIIAA-like</fullName>
    </submittedName>
</protein>
<keyword evidence="2" id="KW-1185">Reference proteome</keyword>
<evidence type="ECO:0000313" key="1">
    <source>
        <dbReference type="EMBL" id="SEE95341.1"/>
    </source>
</evidence>
<evidence type="ECO:0000313" key="2">
    <source>
        <dbReference type="Proteomes" id="UP000199448"/>
    </source>
</evidence>
<dbReference type="EMBL" id="FNUG01000003">
    <property type="protein sequence ID" value="SEE95341.1"/>
    <property type="molecule type" value="Genomic_DNA"/>
</dbReference>
<reference evidence="1 2" key="1">
    <citation type="submission" date="2016-10" db="EMBL/GenBank/DDBJ databases">
        <authorList>
            <person name="de Groot N.N."/>
        </authorList>
    </citation>
    <scope>NUCLEOTIDE SEQUENCE [LARGE SCALE GENOMIC DNA]</scope>
    <source>
        <strain evidence="1 2">DSM 23553</strain>
    </source>
</reference>
<dbReference type="InterPro" id="IPR021866">
    <property type="entry name" value="SpoIIAA-like"/>
</dbReference>
<sequence>MTSIQTDQNIVYTIAEGQLDDEDYNRIIPLLKEKIDNFGKVRWYFEMKDFTGWTFSAMWKDLKFDVKNRNNLERVAMVGDKTWEKQLTQLMKPFTEAEIKFYESEDREKARYWIKAITDEDQ</sequence>
<dbReference type="SUPFAM" id="SSF52091">
    <property type="entry name" value="SpoIIaa-like"/>
    <property type="match status" value="1"/>
</dbReference>